<dbReference type="Pfam" id="PF25597">
    <property type="entry name" value="SH3_retrovirus"/>
    <property type="match status" value="1"/>
</dbReference>
<sequence length="1455" mass="163816">MKDIGCVALVCMDSVDHGLSDLNADDKGVVMWHVEADQIFLLEANHRIVLASGRSVETWEIPMACLIFLFFSLLVNPDSSELARMVRLLGGVSIFNSLDGLLRNEFCAVTFSHEFFKMRFPSEAVVRSVSVRSMEGTVFAGVPLVRISFQWWWSSYPRLLCGDSIVIPERVAFRSRVDLCQSLAGSDSQLAVQVVLSWKTFLESGGGDSDVTSYNVRLFRVEPLDVISKGFVRLLAQVVQVVRVLLDRPERGRRESLRVNSLLDIEGERRRVHLSISFVVNPRSFLRSSSLGFVALATSTRLTDFLVVLRESTFSPALPSWSVGRLRLRMILRSLSTRIGSSRVSNGAPSSWSSLCGLSNWPPWGPSLSRTLLCEMKTIFKSHGLWDFVIKGLDGMDLKKSDESDDQKKETEESSGKGMVAEVLMKDAKALGLIQGAVSEEIFPRISHEETSKGAWSILQQEFHGDKQLWEELPRERIVQKLLISLPSTYDSICSVIEHSRDLNEIEVQEVVASLKSFELRLDRHSENRTEKAFASLSVDAKQTKTGEQNSKQNKIGNPKARSGITRQVKALKLPASTVGKPKCYNCDKLGHIAKDCYSKKTPQQVNYATQVEAAPTMFYASNVSGAGVTRDEEIWYLDSGCSNHMTGKEDLLVDIDRKVTAKVEMGTGQLVEVTGKGTIVVETKAGKRHIKEIMLVPGLKENLLSVGQMIEHGYYLVFGDHKVEIYNDSSHTNLVAKVQMKGNRSFPLKLQAEMHFAYRASVDHSTDLWHRRFGHLNMSSLKLLKEQDMVVGLPEIKEDRQKFKATVELQSGYKLKQLRSDRGGEYTSVEFESCEKGYRLYNIETEKVIISRDVIFSENECWDWNTKKETSVNIQLTEIREEEQGAEGSSYEFEEQLEVNEMPSLNTEISDQEREAGSQDIDHTPLKYKSIAEIYEKCNMCIIEPESFEEAAKDDSWKKAMEAEITMIEKNNTWELKNKARLVTKGYSQKPGIDFNETFAPVARLDTMRTLVVVAAQRNWNLFQLDVKSAFLNGVLNEEVYVDQPSGFVMQGSEDKVYKLKKALYGLKQAPRAWYDEINSYFIKTGFYRSPSEATLYTKMSTSGILIVSLYVDDIIYTGSSKEMMAAFKDDMMRQYEMTDLGLLHHFLGRGKKYAKTLLDKFGLKDHKSVATPLAMNEKLSKVDGSELADETLYRQMVGSLLYLTATRPDIMFAASLLARFMHNPTKKHMGTAKRVLRYVQGTINYGIAYDKGKGAVLIGYCDSDWSGSEDDMRSTSGYNFNLGSGAFSWASIKQSSVALSTAEAEYMSAAEATAQAMWLRFVLSDFGEEQVEPTQLLCDNTSAIAISKNHVHHHKTRHINRRFHFIRDALQNGEIDLLYCKTEVQLADIFTKPLARDRFEYLRKALGVISAQHLEGSVAMMTVKRWSQNPGAASIGKPAFHPATVNLEGKAHE</sequence>
<dbReference type="PROSITE" id="PS50158">
    <property type="entry name" value="ZF_CCHC"/>
    <property type="match status" value="1"/>
</dbReference>
<accession>A0A4Y1REL2</accession>
<evidence type="ECO:0000259" key="4">
    <source>
        <dbReference type="PROSITE" id="PS50158"/>
    </source>
</evidence>
<gene>
    <name evidence="5" type="ORF">Prudu_013011</name>
</gene>
<dbReference type="GO" id="GO:0003676">
    <property type="term" value="F:nucleic acid binding"/>
    <property type="evidence" value="ECO:0007669"/>
    <property type="project" value="InterPro"/>
</dbReference>
<dbReference type="InterPro" id="IPR013103">
    <property type="entry name" value="RVT_2"/>
</dbReference>
<dbReference type="GO" id="GO:0008270">
    <property type="term" value="F:zinc ion binding"/>
    <property type="evidence" value="ECO:0007669"/>
    <property type="project" value="UniProtKB-KW"/>
</dbReference>
<dbReference type="Pfam" id="PF07727">
    <property type="entry name" value="RVT_2"/>
    <property type="match status" value="1"/>
</dbReference>
<dbReference type="PANTHER" id="PTHR11439">
    <property type="entry name" value="GAG-POL-RELATED RETROTRANSPOSON"/>
    <property type="match status" value="1"/>
</dbReference>
<keyword evidence="1" id="KW-0064">Aspartyl protease</keyword>
<dbReference type="Pfam" id="PF22936">
    <property type="entry name" value="Pol_BBD"/>
    <property type="match status" value="1"/>
</dbReference>
<dbReference type="CDD" id="cd09272">
    <property type="entry name" value="RNase_HI_RT_Ty1"/>
    <property type="match status" value="1"/>
</dbReference>
<keyword evidence="1" id="KW-0378">Hydrolase</keyword>
<dbReference type="SMART" id="SM00343">
    <property type="entry name" value="ZnF_C2HC"/>
    <property type="match status" value="1"/>
</dbReference>
<dbReference type="Pfam" id="PF00098">
    <property type="entry name" value="zf-CCHC"/>
    <property type="match status" value="1"/>
</dbReference>
<keyword evidence="2" id="KW-0862">Zinc</keyword>
<reference evidence="5" key="1">
    <citation type="journal article" date="2019" name="Science">
        <title>Mutation of a bHLH transcription factor allowed almond domestication.</title>
        <authorList>
            <person name="Sanchez-Perez R."/>
            <person name="Pavan S."/>
            <person name="Mazzeo R."/>
            <person name="Moldovan C."/>
            <person name="Aiese Cigliano R."/>
            <person name="Del Cueto J."/>
            <person name="Ricciardi F."/>
            <person name="Lotti C."/>
            <person name="Ricciardi L."/>
            <person name="Dicenta F."/>
            <person name="Lopez-Marques R.L."/>
            <person name="Lindberg Moller B."/>
        </authorList>
    </citation>
    <scope>NUCLEOTIDE SEQUENCE</scope>
</reference>
<keyword evidence="2" id="KW-0863">Zinc-finger</keyword>
<keyword evidence="2" id="KW-0479">Metal-binding</keyword>
<evidence type="ECO:0000256" key="2">
    <source>
        <dbReference type="PROSITE-ProRule" id="PRU00047"/>
    </source>
</evidence>
<dbReference type="InterPro" id="IPR057670">
    <property type="entry name" value="SH3_retrovirus"/>
</dbReference>
<dbReference type="SUPFAM" id="SSF57756">
    <property type="entry name" value="Retrovirus zinc finger-like domains"/>
    <property type="match status" value="1"/>
</dbReference>
<dbReference type="Pfam" id="PF13976">
    <property type="entry name" value="gag_pre-integrs"/>
    <property type="match status" value="1"/>
</dbReference>
<feature type="domain" description="CCHC-type" evidence="4">
    <location>
        <begin position="583"/>
        <end position="597"/>
    </location>
</feature>
<dbReference type="InterPro" id="IPR001878">
    <property type="entry name" value="Znf_CCHC"/>
</dbReference>
<dbReference type="SUPFAM" id="SSF56672">
    <property type="entry name" value="DNA/RNA polymerases"/>
    <property type="match status" value="1"/>
</dbReference>
<name>A0A4Y1REL2_PRUDU</name>
<proteinExistence type="predicted"/>
<evidence type="ECO:0000256" key="1">
    <source>
        <dbReference type="ARBA" id="ARBA00022750"/>
    </source>
</evidence>
<keyword evidence="1" id="KW-0645">Protease</keyword>
<dbReference type="Gene3D" id="4.10.60.10">
    <property type="entry name" value="Zinc finger, CCHC-type"/>
    <property type="match status" value="1"/>
</dbReference>
<dbReference type="InterPro" id="IPR054722">
    <property type="entry name" value="PolX-like_BBD"/>
</dbReference>
<feature type="compositionally biased region" description="Polar residues" evidence="3">
    <location>
        <begin position="544"/>
        <end position="556"/>
    </location>
</feature>
<dbReference type="PANTHER" id="PTHR11439:SF502">
    <property type="entry name" value="SECRETED RXLR EFFECTOR PROTEIN 161-LIKE"/>
    <property type="match status" value="1"/>
</dbReference>
<protein>
    <submittedName>
        <fullName evidence="5">Multidrug resistance-associated protein 9</fullName>
    </submittedName>
</protein>
<dbReference type="EMBL" id="AP019300">
    <property type="protein sequence ID" value="BBH02455.1"/>
    <property type="molecule type" value="Genomic_DNA"/>
</dbReference>
<evidence type="ECO:0000256" key="3">
    <source>
        <dbReference type="SAM" id="MobiDB-lite"/>
    </source>
</evidence>
<evidence type="ECO:0000313" key="5">
    <source>
        <dbReference type="EMBL" id="BBH02455.1"/>
    </source>
</evidence>
<feature type="region of interest" description="Disordered" evidence="3">
    <location>
        <begin position="541"/>
        <end position="560"/>
    </location>
</feature>
<dbReference type="GO" id="GO:0004190">
    <property type="term" value="F:aspartic-type endopeptidase activity"/>
    <property type="evidence" value="ECO:0007669"/>
    <property type="project" value="UniProtKB-KW"/>
</dbReference>
<dbReference type="InterPro" id="IPR036875">
    <property type="entry name" value="Znf_CCHC_sf"/>
</dbReference>
<dbReference type="InterPro" id="IPR025724">
    <property type="entry name" value="GAG-pre-integrase_dom"/>
</dbReference>
<dbReference type="InterPro" id="IPR043502">
    <property type="entry name" value="DNA/RNA_pol_sf"/>
</dbReference>
<organism evidence="5">
    <name type="scientific">Prunus dulcis</name>
    <name type="common">Almond</name>
    <name type="synonym">Amygdalus dulcis</name>
    <dbReference type="NCBI Taxonomy" id="3755"/>
    <lineage>
        <taxon>Eukaryota</taxon>
        <taxon>Viridiplantae</taxon>
        <taxon>Streptophyta</taxon>
        <taxon>Embryophyta</taxon>
        <taxon>Tracheophyta</taxon>
        <taxon>Spermatophyta</taxon>
        <taxon>Magnoliopsida</taxon>
        <taxon>eudicotyledons</taxon>
        <taxon>Gunneridae</taxon>
        <taxon>Pentapetalae</taxon>
        <taxon>rosids</taxon>
        <taxon>fabids</taxon>
        <taxon>Rosales</taxon>
        <taxon>Rosaceae</taxon>
        <taxon>Amygdaloideae</taxon>
        <taxon>Amygdaleae</taxon>
        <taxon>Prunus</taxon>
    </lineage>
</organism>